<name>A0A820S757_9BILA</name>
<accession>A0A820S757</accession>
<sequence>GQITDEEELIQYLNSKPISIKFNEITNNIGQIIKTGAQVTYNDKDLVDRILKQNHKKYTIKLVSNNISIKREYNCEPTINPK</sequence>
<dbReference type="EMBL" id="CAJOAY010034984">
    <property type="protein sequence ID" value="CAF4448502.1"/>
    <property type="molecule type" value="Genomic_DNA"/>
</dbReference>
<proteinExistence type="predicted"/>
<protein>
    <submittedName>
        <fullName evidence="1">Uncharacterized protein</fullName>
    </submittedName>
</protein>
<gene>
    <name evidence="1" type="ORF">OKA104_LOCUS54029</name>
</gene>
<dbReference type="Proteomes" id="UP000663881">
    <property type="component" value="Unassembled WGS sequence"/>
</dbReference>
<comment type="caution">
    <text evidence="1">The sequence shown here is derived from an EMBL/GenBank/DDBJ whole genome shotgun (WGS) entry which is preliminary data.</text>
</comment>
<feature type="non-terminal residue" evidence="1">
    <location>
        <position position="82"/>
    </location>
</feature>
<evidence type="ECO:0000313" key="1">
    <source>
        <dbReference type="EMBL" id="CAF4448502.1"/>
    </source>
</evidence>
<evidence type="ECO:0000313" key="2">
    <source>
        <dbReference type="Proteomes" id="UP000663881"/>
    </source>
</evidence>
<organism evidence="1 2">
    <name type="scientific">Adineta steineri</name>
    <dbReference type="NCBI Taxonomy" id="433720"/>
    <lineage>
        <taxon>Eukaryota</taxon>
        <taxon>Metazoa</taxon>
        <taxon>Spiralia</taxon>
        <taxon>Gnathifera</taxon>
        <taxon>Rotifera</taxon>
        <taxon>Eurotatoria</taxon>
        <taxon>Bdelloidea</taxon>
        <taxon>Adinetida</taxon>
        <taxon>Adinetidae</taxon>
        <taxon>Adineta</taxon>
    </lineage>
</organism>
<dbReference type="AlphaFoldDB" id="A0A820S757"/>
<reference evidence="1" key="1">
    <citation type="submission" date="2021-02" db="EMBL/GenBank/DDBJ databases">
        <authorList>
            <person name="Nowell W R."/>
        </authorList>
    </citation>
    <scope>NUCLEOTIDE SEQUENCE</scope>
</reference>
<feature type="non-terminal residue" evidence="1">
    <location>
        <position position="1"/>
    </location>
</feature>